<evidence type="ECO:0000313" key="2">
    <source>
        <dbReference type="EMBL" id="RYC73458.1"/>
    </source>
</evidence>
<feature type="region of interest" description="Disordered" evidence="1">
    <location>
        <begin position="1"/>
        <end position="23"/>
    </location>
</feature>
<proteinExistence type="predicted"/>
<dbReference type="InterPro" id="IPR032675">
    <property type="entry name" value="LRR_dom_sf"/>
</dbReference>
<accession>A0ABY0FJT4</accession>
<evidence type="ECO:0008006" key="4">
    <source>
        <dbReference type="Google" id="ProtNLM"/>
    </source>
</evidence>
<evidence type="ECO:0000256" key="1">
    <source>
        <dbReference type="SAM" id="MobiDB-lite"/>
    </source>
</evidence>
<reference evidence="2 3" key="2">
    <citation type="journal article" date="2020" name="Cell Rep.">
        <title>Acquisition and Adaptation of Ultra-small Parasitic Reduced Genome Bacteria to Mammalian Hosts.</title>
        <authorList>
            <person name="McLean J.S."/>
            <person name="Bor B."/>
            <person name="Kerns K.A."/>
            <person name="Liu Q."/>
            <person name="To T.T."/>
            <person name="Solden L."/>
            <person name="Hendrickson E.L."/>
            <person name="Wrighton K."/>
            <person name="Shi W."/>
            <person name="He X."/>
        </authorList>
    </citation>
    <scope>NUCLEOTIDE SEQUENCE [LARGE SCALE GENOMIC DNA]</scope>
    <source>
        <strain evidence="2 3">TM7_KMM_G3_1_HOT_351</strain>
    </source>
</reference>
<evidence type="ECO:0000313" key="3">
    <source>
        <dbReference type="Proteomes" id="UP001191004"/>
    </source>
</evidence>
<sequence length="589" mass="66534">MTGLTTTISSIDEDTSLNSTDPANTDRIASIDGVYLLAKTWGYRYRQNPGVTKYAMSPIPKASTPDTILSTTNNSPVDLRIDFGVKVAPGLTSGTYTKQLIITSFTNHVPTTATFLPGQQFMVKLRSVNPNYDTDVFRRSQTAPPNIATAVIVSTNDSAYPIYAWYDAAQKTILWWSEADISYANEDASQMFMGINFQNSHNVQLLDLRGINTSRTKNMRFMFAEQYHHVKHIDLSEFDTSRAENMMHMFADYTHNYSAIHIVPDPRDFSKFNTKNVKDMSYMFFYSNLPSIDIRHFDTSNVTNMDSMFLALKNVTSLDLSNLNTQRVVNMSNMFSLSKSLVSLNISNWKNDSCTNMSFMFSNLGSLTDLNIDGFTTQNVTNMTSMFNGVKRLENLDLSGFNTGRVTRMDLMFQDMESLKTINLSRFNTSSVTTMSHMFFMTNANPPITNLDLSSFNTSSVTDMERMFVGLANLQNLNVSSFDTRNVTNMEAMFYYTFVTHPNGVLDISNFNTNRVNRMNGMFNYMKVRTIYASPNFVTSSLTQQPSNIFMDNDNITGGNSTTYAWPNYTSNFAHIDAPGNPGYFTQKP</sequence>
<dbReference type="InterPro" id="IPR005046">
    <property type="entry name" value="DUF285"/>
</dbReference>
<gene>
    <name evidence="2" type="ORF">G3KMM_00382</name>
</gene>
<dbReference type="NCBIfam" id="TIGR02167">
    <property type="entry name" value="Liste_lipo_26"/>
    <property type="match status" value="7"/>
</dbReference>
<dbReference type="InterPro" id="IPR011889">
    <property type="entry name" value="Liste_lipo_26"/>
</dbReference>
<organism evidence="2 3">
    <name type="scientific">Candidatus Nanosyncoccus nanoralicus</name>
    <dbReference type="NCBI Taxonomy" id="2171996"/>
    <lineage>
        <taxon>Bacteria</taxon>
        <taxon>Candidatus Saccharimonadota</taxon>
        <taxon>Candidatus Nanosyncoccalia</taxon>
        <taxon>Candidatus Nanosyncoccales</taxon>
        <taxon>Candidatus Nanosyncoccaceae</taxon>
        <taxon>Candidatus Nanosyncoccus</taxon>
    </lineage>
</organism>
<name>A0ABY0FJT4_9BACT</name>
<comment type="caution">
    <text evidence="2">The sequence shown here is derived from an EMBL/GenBank/DDBJ whole genome shotgun (WGS) entry which is preliminary data.</text>
</comment>
<dbReference type="EMBL" id="PRLL01000012">
    <property type="protein sequence ID" value="RYC73458.1"/>
    <property type="molecule type" value="Genomic_DNA"/>
</dbReference>
<dbReference type="Proteomes" id="UP001191004">
    <property type="component" value="Unassembled WGS sequence"/>
</dbReference>
<protein>
    <recommendedName>
        <fullName evidence="4">BspA family leucine-rich repeat surface protein</fullName>
    </recommendedName>
</protein>
<keyword evidence="3" id="KW-1185">Reference proteome</keyword>
<dbReference type="Pfam" id="PF03382">
    <property type="entry name" value="DUF285"/>
    <property type="match status" value="2"/>
</dbReference>
<feature type="compositionally biased region" description="Low complexity" evidence="1">
    <location>
        <begin position="1"/>
        <end position="10"/>
    </location>
</feature>
<reference evidence="2 3" key="1">
    <citation type="journal article" date="2018" name="bioRxiv">
        <title>Evidence of independent acquisition and adaption of ultra-small bacteria to human hosts across the highly diverse yet reduced genomes of the phylum Saccharibacteria.</title>
        <authorList>
            <person name="McLean J.S."/>
            <person name="Bor B."/>
            <person name="To T.T."/>
            <person name="Liu Q."/>
            <person name="Kearns K.A."/>
            <person name="Solden L.M."/>
            <person name="Wrighton K.C."/>
            <person name="He X."/>
            <person name="Shi W."/>
        </authorList>
    </citation>
    <scope>NUCLEOTIDE SEQUENCE [LARGE SCALE GENOMIC DNA]</scope>
    <source>
        <strain evidence="2 3">TM7_KMM_G3_1_HOT_351</strain>
    </source>
</reference>
<dbReference type="Gene3D" id="3.80.10.10">
    <property type="entry name" value="Ribonuclease Inhibitor"/>
    <property type="match status" value="1"/>
</dbReference>
<dbReference type="SUPFAM" id="SSF52058">
    <property type="entry name" value="L domain-like"/>
    <property type="match status" value="1"/>
</dbReference>